<dbReference type="InParanoid" id="A0A059D499"/>
<organism evidence="1">
    <name type="scientific">Eucalyptus grandis</name>
    <name type="common">Flooded gum</name>
    <dbReference type="NCBI Taxonomy" id="71139"/>
    <lineage>
        <taxon>Eukaryota</taxon>
        <taxon>Viridiplantae</taxon>
        <taxon>Streptophyta</taxon>
        <taxon>Embryophyta</taxon>
        <taxon>Tracheophyta</taxon>
        <taxon>Spermatophyta</taxon>
        <taxon>Magnoliopsida</taxon>
        <taxon>eudicotyledons</taxon>
        <taxon>Gunneridae</taxon>
        <taxon>Pentapetalae</taxon>
        <taxon>rosids</taxon>
        <taxon>malvids</taxon>
        <taxon>Myrtales</taxon>
        <taxon>Myrtaceae</taxon>
        <taxon>Myrtoideae</taxon>
        <taxon>Eucalypteae</taxon>
        <taxon>Eucalyptus</taxon>
    </lineage>
</organism>
<protein>
    <submittedName>
        <fullName evidence="1">Uncharacterized protein</fullName>
    </submittedName>
</protein>
<dbReference type="AlphaFoldDB" id="A0A059D499"/>
<dbReference type="Gramene" id="KCW85015">
    <property type="protein sequence ID" value="KCW85015"/>
    <property type="gene ID" value="EUGRSUZ_B01840"/>
</dbReference>
<sequence>MQSFNFWNCVGGFCGNEHVNAWSGLFLQPFFNFCLCRSLKEVGGFEMMDALKMHDECGRGEADGNERV</sequence>
<name>A0A059D499_EUCGR</name>
<evidence type="ECO:0000313" key="1">
    <source>
        <dbReference type="EMBL" id="KCW85015.1"/>
    </source>
</evidence>
<proteinExistence type="predicted"/>
<dbReference type="EMBL" id="KK198754">
    <property type="protein sequence ID" value="KCW85015.1"/>
    <property type="molecule type" value="Genomic_DNA"/>
</dbReference>
<accession>A0A059D499</accession>
<reference evidence="1" key="1">
    <citation type="submission" date="2013-07" db="EMBL/GenBank/DDBJ databases">
        <title>The genome of Eucalyptus grandis.</title>
        <authorList>
            <person name="Schmutz J."/>
            <person name="Hayes R."/>
            <person name="Myburg A."/>
            <person name="Tuskan G."/>
            <person name="Grattapaglia D."/>
            <person name="Rokhsar D.S."/>
        </authorList>
    </citation>
    <scope>NUCLEOTIDE SEQUENCE</scope>
    <source>
        <tissue evidence="1">Leaf extractions</tissue>
    </source>
</reference>
<gene>
    <name evidence="1" type="ORF">EUGRSUZ_B01840</name>
</gene>